<evidence type="ECO:0000313" key="2">
    <source>
        <dbReference type="Proteomes" id="UP001360953"/>
    </source>
</evidence>
<dbReference type="GeneID" id="92027985"/>
<sequence length="208" mass="23225">MLGEVGSCVSRAGWLAGWRCERLASWSVTTVRFESVVRRRCNVCNIHCISKHQGLGRESRRCHIEDHWMMDHLGCSPRLKNEAKEQENTRSSGRCKQRDRRNTEFDSIRIDSQQVPAHSTGVRNQPAIEAEFANNLPFMNQSASLTSIQAGSWLTVAPVVWGHPLALNSPMPTGHPGCSASDFEPQQVFSFFAIMNSPAAYLLISVSL</sequence>
<name>A0ABR1LZK0_9PEZI</name>
<gene>
    <name evidence="1" type="ORF">J3D65DRAFT_281461</name>
</gene>
<reference evidence="1 2" key="1">
    <citation type="submission" date="2024-04" db="EMBL/GenBank/DDBJ databases">
        <title>Phyllosticta paracitricarpa is synonymous to the EU quarantine fungus P. citricarpa based on phylogenomic analyses.</title>
        <authorList>
            <consortium name="Lawrence Berkeley National Laboratory"/>
            <person name="Van ingen-buijs V.A."/>
            <person name="Van westerhoven A.C."/>
            <person name="Haridas S."/>
            <person name="Skiadas P."/>
            <person name="Martin F."/>
            <person name="Groenewald J.Z."/>
            <person name="Crous P.W."/>
            <person name="Seidl M.F."/>
        </authorList>
    </citation>
    <scope>NUCLEOTIDE SEQUENCE [LARGE SCALE GENOMIC DNA]</scope>
    <source>
        <strain evidence="1 2">CPC 17464</strain>
    </source>
</reference>
<keyword evidence="2" id="KW-1185">Reference proteome</keyword>
<protein>
    <submittedName>
        <fullName evidence="1">Uncharacterized protein</fullName>
    </submittedName>
</protein>
<dbReference type="EMBL" id="JBBPEH010000004">
    <property type="protein sequence ID" value="KAK7539490.1"/>
    <property type="molecule type" value="Genomic_DNA"/>
</dbReference>
<dbReference type="RefSeq" id="XP_066656761.1">
    <property type="nucleotide sequence ID" value="XM_066795079.1"/>
</dbReference>
<accession>A0ABR1LZK0</accession>
<dbReference type="Proteomes" id="UP001360953">
    <property type="component" value="Unassembled WGS sequence"/>
</dbReference>
<comment type="caution">
    <text evidence="1">The sequence shown here is derived from an EMBL/GenBank/DDBJ whole genome shotgun (WGS) entry which is preliminary data.</text>
</comment>
<evidence type="ECO:0000313" key="1">
    <source>
        <dbReference type="EMBL" id="KAK7539490.1"/>
    </source>
</evidence>
<proteinExistence type="predicted"/>
<organism evidence="1 2">
    <name type="scientific">Phyllosticta citribraziliensis</name>
    <dbReference type="NCBI Taxonomy" id="989973"/>
    <lineage>
        <taxon>Eukaryota</taxon>
        <taxon>Fungi</taxon>
        <taxon>Dikarya</taxon>
        <taxon>Ascomycota</taxon>
        <taxon>Pezizomycotina</taxon>
        <taxon>Dothideomycetes</taxon>
        <taxon>Dothideomycetes incertae sedis</taxon>
        <taxon>Botryosphaeriales</taxon>
        <taxon>Phyllostictaceae</taxon>
        <taxon>Phyllosticta</taxon>
    </lineage>
</organism>